<dbReference type="PANTHER" id="PTHR30606">
    <property type="entry name" value="LIPID A BIOSYNTHESIS LAUROYL ACYLTRANSFERASE"/>
    <property type="match status" value="1"/>
</dbReference>
<comment type="subcellular location">
    <subcellularLocation>
        <location evidence="1">Cell inner membrane</location>
    </subcellularLocation>
</comment>
<dbReference type="CDD" id="cd07984">
    <property type="entry name" value="LPLAT_LABLAT-like"/>
    <property type="match status" value="1"/>
</dbReference>
<dbReference type="RefSeq" id="WP_160381558.1">
    <property type="nucleotide sequence ID" value="NZ_WNXQ01000002.1"/>
</dbReference>
<dbReference type="AlphaFoldDB" id="A0A844VZR3"/>
<dbReference type="GO" id="GO:0016746">
    <property type="term" value="F:acyltransferase activity"/>
    <property type="evidence" value="ECO:0007669"/>
    <property type="project" value="UniProtKB-KW"/>
</dbReference>
<evidence type="ECO:0000313" key="7">
    <source>
        <dbReference type="EMBL" id="MWB77296.1"/>
    </source>
</evidence>
<reference evidence="7 8" key="1">
    <citation type="submission" date="2019-11" db="EMBL/GenBank/DDBJ databases">
        <title>Pseudooceanicola pacifica sp. nov., isolated from deep-sea sediment of the Pacific Ocean.</title>
        <authorList>
            <person name="Lyu L."/>
        </authorList>
    </citation>
    <scope>NUCLEOTIDE SEQUENCE [LARGE SCALE GENOMIC DNA]</scope>
    <source>
        <strain evidence="7 8">216_PA32_1</strain>
    </source>
</reference>
<evidence type="ECO:0000256" key="5">
    <source>
        <dbReference type="ARBA" id="ARBA00023136"/>
    </source>
</evidence>
<accession>A0A844VZR3</accession>
<dbReference type="GO" id="GO:0009247">
    <property type="term" value="P:glycolipid biosynthetic process"/>
    <property type="evidence" value="ECO:0007669"/>
    <property type="project" value="UniProtKB-ARBA"/>
</dbReference>
<proteinExistence type="predicted"/>
<evidence type="ECO:0000256" key="1">
    <source>
        <dbReference type="ARBA" id="ARBA00004533"/>
    </source>
</evidence>
<organism evidence="7 8">
    <name type="scientific">Pseudooceanicola pacificus</name>
    <dbReference type="NCBI Taxonomy" id="2676438"/>
    <lineage>
        <taxon>Bacteria</taxon>
        <taxon>Pseudomonadati</taxon>
        <taxon>Pseudomonadota</taxon>
        <taxon>Alphaproteobacteria</taxon>
        <taxon>Rhodobacterales</taxon>
        <taxon>Paracoccaceae</taxon>
        <taxon>Pseudooceanicola</taxon>
    </lineage>
</organism>
<keyword evidence="2" id="KW-1003">Cell membrane</keyword>
<comment type="caution">
    <text evidence="7">The sequence shown here is derived from an EMBL/GenBank/DDBJ whole genome shotgun (WGS) entry which is preliminary data.</text>
</comment>
<dbReference type="Pfam" id="PF03279">
    <property type="entry name" value="Lip_A_acyltrans"/>
    <property type="match status" value="1"/>
</dbReference>
<dbReference type="Proteomes" id="UP000443843">
    <property type="component" value="Unassembled WGS sequence"/>
</dbReference>
<evidence type="ECO:0000256" key="3">
    <source>
        <dbReference type="ARBA" id="ARBA00022519"/>
    </source>
</evidence>
<dbReference type="EMBL" id="WNXQ01000002">
    <property type="protein sequence ID" value="MWB77296.1"/>
    <property type="molecule type" value="Genomic_DNA"/>
</dbReference>
<dbReference type="PIRSF" id="PIRSF026649">
    <property type="entry name" value="MsbB"/>
    <property type="match status" value="1"/>
</dbReference>
<protein>
    <submittedName>
        <fullName evidence="7">Lauroyl acyltransferase</fullName>
    </submittedName>
</protein>
<evidence type="ECO:0000256" key="6">
    <source>
        <dbReference type="ARBA" id="ARBA00023315"/>
    </source>
</evidence>
<evidence type="ECO:0000313" key="8">
    <source>
        <dbReference type="Proteomes" id="UP000443843"/>
    </source>
</evidence>
<name>A0A844VZR3_9RHOB</name>
<gene>
    <name evidence="7" type="ORF">GLS40_04600</name>
</gene>
<dbReference type="PANTHER" id="PTHR30606:SF10">
    <property type="entry name" value="PHOSPHATIDYLINOSITOL MANNOSIDE ACYLTRANSFERASE"/>
    <property type="match status" value="1"/>
</dbReference>
<keyword evidence="3" id="KW-0997">Cell inner membrane</keyword>
<dbReference type="InterPro" id="IPR004960">
    <property type="entry name" value="LipA_acyltrans"/>
</dbReference>
<dbReference type="GO" id="GO:0005886">
    <property type="term" value="C:plasma membrane"/>
    <property type="evidence" value="ECO:0007669"/>
    <property type="project" value="UniProtKB-SubCell"/>
</dbReference>
<evidence type="ECO:0000256" key="2">
    <source>
        <dbReference type="ARBA" id="ARBA00022475"/>
    </source>
</evidence>
<keyword evidence="8" id="KW-1185">Reference proteome</keyword>
<evidence type="ECO:0000256" key="4">
    <source>
        <dbReference type="ARBA" id="ARBA00022679"/>
    </source>
</evidence>
<keyword evidence="5" id="KW-0472">Membrane</keyword>
<keyword evidence="4 7" id="KW-0808">Transferase</keyword>
<sequence length="298" mass="33469">MADDPLDSMSTGQKAGQYAVNLLLEVPMRIALALPYPTRVRLIGWVASRLVAPLAGWRGRVRDNLARVWPDMPKAEVERLVREVPDNAGRTLIEIYSGDDVRKRLPDFPLEGPGLAAFEAEVAAGRPIICVSGHFGNYTMFRAAMAVKYGQMAALYRPLNNVYFNRHYVAAMLDNATPLFPRTRRGLAEMVKFLRQGNMVAMLHDQHFSTGATLEFFGHPAQTALSPAELALKYGAAVFPIYNIRQPDGLSFRMVVEEAIPHSDPETMTQAMNDSLEAMIRQYPEQWLWIHRRWKAAG</sequence>
<keyword evidence="6 7" id="KW-0012">Acyltransferase</keyword>